<evidence type="ECO:0000313" key="3">
    <source>
        <dbReference type="Proteomes" id="UP000197174"/>
    </source>
</evidence>
<dbReference type="PROSITE" id="PS50075">
    <property type="entry name" value="CARRIER"/>
    <property type="match status" value="1"/>
</dbReference>
<dbReference type="InterPro" id="IPR009081">
    <property type="entry name" value="PP-bd_ACP"/>
</dbReference>
<dbReference type="AlphaFoldDB" id="A0A246RSW2"/>
<keyword evidence="3" id="KW-1185">Reference proteome</keyword>
<dbReference type="SUPFAM" id="SSF47336">
    <property type="entry name" value="ACP-like"/>
    <property type="match status" value="1"/>
</dbReference>
<name>A0A246RSW2_9ACTN</name>
<accession>A0A246RSW2</accession>
<proteinExistence type="predicted"/>
<organism evidence="2 3">
    <name type="scientific">Micromonospora wenchangensis</name>
    <dbReference type="NCBI Taxonomy" id="1185415"/>
    <lineage>
        <taxon>Bacteria</taxon>
        <taxon>Bacillati</taxon>
        <taxon>Actinomycetota</taxon>
        <taxon>Actinomycetes</taxon>
        <taxon>Micromonosporales</taxon>
        <taxon>Micromonosporaceae</taxon>
        <taxon>Micromonospora</taxon>
    </lineage>
</organism>
<dbReference type="EMBL" id="MZMV01000003">
    <property type="protein sequence ID" value="OWV12464.1"/>
    <property type="molecule type" value="Genomic_DNA"/>
</dbReference>
<gene>
    <name evidence="2" type="ORF">B5D80_02710</name>
</gene>
<protein>
    <submittedName>
        <fullName evidence="2">Phosphopantetheine-binding protein</fullName>
    </submittedName>
</protein>
<sequence length="74" mass="8256">MVALLTRMLRPEAPVTVGTQLMDELGLSSSLALELLLEVEDELEIQIDVEDLDEDRMTTVGDLADYITQHSTPR</sequence>
<dbReference type="Proteomes" id="UP000197174">
    <property type="component" value="Unassembled WGS sequence"/>
</dbReference>
<feature type="domain" description="Carrier" evidence="1">
    <location>
        <begin position="1"/>
        <end position="71"/>
    </location>
</feature>
<dbReference type="Pfam" id="PF00550">
    <property type="entry name" value="PP-binding"/>
    <property type="match status" value="1"/>
</dbReference>
<comment type="caution">
    <text evidence="2">The sequence shown here is derived from an EMBL/GenBank/DDBJ whole genome shotgun (WGS) entry which is preliminary data.</text>
</comment>
<reference evidence="2 3" key="1">
    <citation type="submission" date="2017-03" db="EMBL/GenBank/DDBJ databases">
        <title>Whole genome sequence of Micromonospora wenchangensis, isolated from mangrove soil.</title>
        <authorList>
            <person name="Yang H."/>
        </authorList>
    </citation>
    <scope>NUCLEOTIDE SEQUENCE [LARGE SCALE GENOMIC DNA]</scope>
    <source>
        <strain evidence="2 3">CCTCC AA 2012002</strain>
    </source>
</reference>
<dbReference type="InterPro" id="IPR036736">
    <property type="entry name" value="ACP-like_sf"/>
</dbReference>
<evidence type="ECO:0000313" key="2">
    <source>
        <dbReference type="EMBL" id="OWV12464.1"/>
    </source>
</evidence>
<dbReference type="Gene3D" id="1.10.1200.10">
    <property type="entry name" value="ACP-like"/>
    <property type="match status" value="1"/>
</dbReference>
<evidence type="ECO:0000259" key="1">
    <source>
        <dbReference type="PROSITE" id="PS50075"/>
    </source>
</evidence>